<keyword evidence="2" id="KW-0472">Membrane</keyword>
<organism evidence="3 4">
    <name type="scientific">Solanum commersonii</name>
    <name type="common">Commerson's wild potato</name>
    <name type="synonym">Commerson's nightshade</name>
    <dbReference type="NCBI Taxonomy" id="4109"/>
    <lineage>
        <taxon>Eukaryota</taxon>
        <taxon>Viridiplantae</taxon>
        <taxon>Streptophyta</taxon>
        <taxon>Embryophyta</taxon>
        <taxon>Tracheophyta</taxon>
        <taxon>Spermatophyta</taxon>
        <taxon>Magnoliopsida</taxon>
        <taxon>eudicotyledons</taxon>
        <taxon>Gunneridae</taxon>
        <taxon>Pentapetalae</taxon>
        <taxon>asterids</taxon>
        <taxon>lamiids</taxon>
        <taxon>Solanales</taxon>
        <taxon>Solanaceae</taxon>
        <taxon>Solanoideae</taxon>
        <taxon>Solaneae</taxon>
        <taxon>Solanum</taxon>
    </lineage>
</organism>
<gene>
    <name evidence="3" type="ORF">H5410_062932</name>
</gene>
<evidence type="ECO:0000256" key="1">
    <source>
        <dbReference type="SAM" id="Coils"/>
    </source>
</evidence>
<keyword evidence="2" id="KW-1133">Transmembrane helix</keyword>
<accession>A0A9J5WE53</accession>
<proteinExistence type="predicted"/>
<protein>
    <submittedName>
        <fullName evidence="3">Uncharacterized protein</fullName>
    </submittedName>
</protein>
<dbReference type="OrthoDB" id="1297973at2759"/>
<name>A0A9J5WE53_SOLCO</name>
<evidence type="ECO:0000313" key="4">
    <source>
        <dbReference type="Proteomes" id="UP000824120"/>
    </source>
</evidence>
<comment type="caution">
    <text evidence="3">The sequence shown here is derived from an EMBL/GenBank/DDBJ whole genome shotgun (WGS) entry which is preliminary data.</text>
</comment>
<keyword evidence="1" id="KW-0175">Coiled coil</keyword>
<sequence length="169" mass="19492">MCLSNLSCVGHNFVVNFSSICHLRQIRPKIISESTSDSISNSTMMTCFCGEMTRFTSRTSLNPEEDFLDIENCEFWRWEDSSSENSSIEVNLLKSKLEVATLKMENLRESLNAIKIERDNLKEKLENLESLNYFEVNKSRNLEAKVLKLKILCILSFNVFVVFVVAIFK</sequence>
<feature type="coiled-coil region" evidence="1">
    <location>
        <begin position="90"/>
        <end position="131"/>
    </location>
</feature>
<dbReference type="EMBL" id="JACXVP010000012">
    <property type="protein sequence ID" value="KAG5573166.1"/>
    <property type="molecule type" value="Genomic_DNA"/>
</dbReference>
<reference evidence="3 4" key="1">
    <citation type="submission" date="2020-09" db="EMBL/GenBank/DDBJ databases">
        <title>De no assembly of potato wild relative species, Solanum commersonii.</title>
        <authorList>
            <person name="Cho K."/>
        </authorList>
    </citation>
    <scope>NUCLEOTIDE SEQUENCE [LARGE SCALE GENOMIC DNA]</scope>
    <source>
        <strain evidence="3">LZ3.2</strain>
        <tissue evidence="3">Leaf</tissue>
    </source>
</reference>
<evidence type="ECO:0000256" key="2">
    <source>
        <dbReference type="SAM" id="Phobius"/>
    </source>
</evidence>
<keyword evidence="4" id="KW-1185">Reference proteome</keyword>
<feature type="transmembrane region" description="Helical" evidence="2">
    <location>
        <begin position="149"/>
        <end position="168"/>
    </location>
</feature>
<evidence type="ECO:0000313" key="3">
    <source>
        <dbReference type="EMBL" id="KAG5573166.1"/>
    </source>
</evidence>
<dbReference type="Proteomes" id="UP000824120">
    <property type="component" value="Chromosome 12"/>
</dbReference>
<dbReference type="AlphaFoldDB" id="A0A9J5WE53"/>
<keyword evidence="2" id="KW-0812">Transmembrane</keyword>